<dbReference type="EMBL" id="VGIR01000117">
    <property type="protein sequence ID" value="MBM3332684.1"/>
    <property type="molecule type" value="Genomic_DNA"/>
</dbReference>
<sequence>MGAIDDDDVSAMRKLRQIRNKAVHNLLGFVCGEDRSTYQEDLKTMVKLIEKLDRWWIMEVETPCNADYDGVDVDASRVVSGRVSILKGLIHLASSNQEVSDFELRKSAER</sequence>
<reference evidence="1" key="1">
    <citation type="submission" date="2019-03" db="EMBL/GenBank/DDBJ databases">
        <title>Lake Tanganyika Metagenome-Assembled Genomes (MAGs).</title>
        <authorList>
            <person name="Tran P."/>
        </authorList>
    </citation>
    <scope>NUCLEOTIDE SEQUENCE</scope>
    <source>
        <strain evidence="1">K_DeepCast_150m_m2_040</strain>
    </source>
</reference>
<dbReference type="Proteomes" id="UP000779900">
    <property type="component" value="Unassembled WGS sequence"/>
</dbReference>
<comment type="caution">
    <text evidence="1">The sequence shown here is derived from an EMBL/GenBank/DDBJ whole genome shotgun (WGS) entry which is preliminary data.</text>
</comment>
<accession>A0A938BU70</accession>
<organism evidence="1 2">
    <name type="scientific">candidate division WOR-3 bacterium</name>
    <dbReference type="NCBI Taxonomy" id="2052148"/>
    <lineage>
        <taxon>Bacteria</taxon>
        <taxon>Bacteria division WOR-3</taxon>
    </lineage>
</organism>
<gene>
    <name evidence="1" type="ORF">FJY68_12700</name>
</gene>
<proteinExistence type="predicted"/>
<evidence type="ECO:0000313" key="2">
    <source>
        <dbReference type="Proteomes" id="UP000779900"/>
    </source>
</evidence>
<name>A0A938BU70_UNCW3</name>
<protein>
    <submittedName>
        <fullName evidence="1">Uncharacterized protein</fullName>
    </submittedName>
</protein>
<dbReference type="AlphaFoldDB" id="A0A938BU70"/>
<evidence type="ECO:0000313" key="1">
    <source>
        <dbReference type="EMBL" id="MBM3332684.1"/>
    </source>
</evidence>